<keyword evidence="1" id="KW-0472">Membrane</keyword>
<sequence length="391" mass="43400">MSTLASGRILSIDLFRGLTILVMVFVNELAGISDIPGWMKHVAADADTMTFVDLVFPAFLFIVGMSIPFAVQARLNKGDNAWGVFRHGLVRAFGLIVIGFYMVNSIGGYDESAMPISIHLWTFCMYLSVLLVWCSLPKGWSHSQQWLVRAVGIAGLIALWWLFQGPQNSGMTPQWWGILGLIGWAYLFALIAYLLVGQRPLLLSLIALGFIALFALFQPFEGQSGLLGWFAQENRNHTHTAMVLAGTLMSLLCFHADYPKRQMNLGIYIVVSAALAYISCQLWPISKIWATPSWALLSVFFCSLLFALFYQLIEVKRHTAMVKAFEPAANNPLLIYILPYIIAAGLGSLGLTLRPEFLSSGIPGMLWSLLFALAMMVLVTLLNRIGIRLKL</sequence>
<dbReference type="Proteomes" id="UP001501757">
    <property type="component" value="Unassembled WGS sequence"/>
</dbReference>
<name>A0ABN0XFM3_9ALTE</name>
<feature type="transmembrane region" description="Helical" evidence="1">
    <location>
        <begin position="240"/>
        <end position="258"/>
    </location>
</feature>
<dbReference type="PANTHER" id="PTHR31061">
    <property type="entry name" value="LD22376P"/>
    <property type="match status" value="1"/>
</dbReference>
<feature type="transmembrane region" description="Helical" evidence="1">
    <location>
        <begin position="83"/>
        <end position="104"/>
    </location>
</feature>
<feature type="transmembrane region" description="Helical" evidence="1">
    <location>
        <begin position="50"/>
        <end position="71"/>
    </location>
</feature>
<gene>
    <name evidence="3" type="ORF">GCM10009092_28760</name>
</gene>
<protein>
    <recommendedName>
        <fullName evidence="2">DUF5009 domain-containing protein</fullName>
    </recommendedName>
</protein>
<feature type="transmembrane region" description="Helical" evidence="1">
    <location>
        <begin position="292"/>
        <end position="313"/>
    </location>
</feature>
<evidence type="ECO:0000256" key="1">
    <source>
        <dbReference type="SAM" id="Phobius"/>
    </source>
</evidence>
<keyword evidence="1" id="KW-1133">Transmembrane helix</keyword>
<accession>A0ABN0XFM3</accession>
<feature type="transmembrane region" description="Helical" evidence="1">
    <location>
        <begin position="365"/>
        <end position="385"/>
    </location>
</feature>
<organism evidence="3 4">
    <name type="scientific">Bowmanella denitrificans</name>
    <dbReference type="NCBI Taxonomy" id="366582"/>
    <lineage>
        <taxon>Bacteria</taxon>
        <taxon>Pseudomonadati</taxon>
        <taxon>Pseudomonadota</taxon>
        <taxon>Gammaproteobacteria</taxon>
        <taxon>Alteromonadales</taxon>
        <taxon>Alteromonadaceae</taxon>
        <taxon>Bowmanella</taxon>
    </lineage>
</organism>
<reference evidence="3 4" key="1">
    <citation type="journal article" date="2019" name="Int. J. Syst. Evol. Microbiol.">
        <title>The Global Catalogue of Microorganisms (GCM) 10K type strain sequencing project: providing services to taxonomists for standard genome sequencing and annotation.</title>
        <authorList>
            <consortium name="The Broad Institute Genomics Platform"/>
            <consortium name="The Broad Institute Genome Sequencing Center for Infectious Disease"/>
            <person name="Wu L."/>
            <person name="Ma J."/>
        </authorList>
    </citation>
    <scope>NUCLEOTIDE SEQUENCE [LARGE SCALE GENOMIC DNA]</scope>
    <source>
        <strain evidence="3 4">JCM 13378</strain>
    </source>
</reference>
<feature type="transmembrane region" description="Helical" evidence="1">
    <location>
        <begin position="12"/>
        <end position="30"/>
    </location>
</feature>
<dbReference type="Pfam" id="PF16401">
    <property type="entry name" value="DUF5009"/>
    <property type="match status" value="1"/>
</dbReference>
<feature type="transmembrane region" description="Helical" evidence="1">
    <location>
        <begin position="333"/>
        <end position="353"/>
    </location>
</feature>
<feature type="transmembrane region" description="Helical" evidence="1">
    <location>
        <begin position="175"/>
        <end position="196"/>
    </location>
</feature>
<feature type="transmembrane region" description="Helical" evidence="1">
    <location>
        <begin position="201"/>
        <end position="220"/>
    </location>
</feature>
<evidence type="ECO:0000313" key="3">
    <source>
        <dbReference type="EMBL" id="GAA0362615.1"/>
    </source>
</evidence>
<evidence type="ECO:0000259" key="2">
    <source>
        <dbReference type="Pfam" id="PF16401"/>
    </source>
</evidence>
<comment type="caution">
    <text evidence="3">The sequence shown here is derived from an EMBL/GenBank/DDBJ whole genome shotgun (WGS) entry which is preliminary data.</text>
</comment>
<keyword evidence="4" id="KW-1185">Reference proteome</keyword>
<proteinExistence type="predicted"/>
<dbReference type="EMBL" id="BAAAEI010000015">
    <property type="protein sequence ID" value="GAA0362615.1"/>
    <property type="molecule type" value="Genomic_DNA"/>
</dbReference>
<dbReference type="PANTHER" id="PTHR31061:SF24">
    <property type="entry name" value="LD22376P"/>
    <property type="match status" value="1"/>
</dbReference>
<evidence type="ECO:0000313" key="4">
    <source>
        <dbReference type="Proteomes" id="UP001501757"/>
    </source>
</evidence>
<feature type="transmembrane region" description="Helical" evidence="1">
    <location>
        <begin position="265"/>
        <end position="286"/>
    </location>
</feature>
<feature type="transmembrane region" description="Helical" evidence="1">
    <location>
        <begin position="146"/>
        <end position="163"/>
    </location>
</feature>
<dbReference type="InterPro" id="IPR032176">
    <property type="entry name" value="DUF5009"/>
</dbReference>
<feature type="transmembrane region" description="Helical" evidence="1">
    <location>
        <begin position="116"/>
        <end position="134"/>
    </location>
</feature>
<keyword evidence="1" id="KW-0812">Transmembrane</keyword>
<feature type="domain" description="DUF5009" evidence="2">
    <location>
        <begin position="10"/>
        <end position="210"/>
    </location>
</feature>